<dbReference type="RefSeq" id="WP_186901225.1">
    <property type="nucleotide sequence ID" value="NZ_JACOOT010000017.1"/>
</dbReference>
<reference evidence="1 2" key="1">
    <citation type="submission" date="2020-08" db="EMBL/GenBank/DDBJ databases">
        <title>Genome public.</title>
        <authorList>
            <person name="Liu C."/>
            <person name="Sun Q."/>
        </authorList>
    </citation>
    <scope>NUCLEOTIDE SEQUENCE [LARGE SCALE GENOMIC DNA]</scope>
    <source>
        <strain evidence="1 2">BX17</strain>
    </source>
</reference>
<gene>
    <name evidence="1" type="ORF">H8S54_07910</name>
</gene>
<evidence type="ECO:0000313" key="1">
    <source>
        <dbReference type="EMBL" id="MBC5651030.1"/>
    </source>
</evidence>
<evidence type="ECO:0000313" key="2">
    <source>
        <dbReference type="Proteomes" id="UP000652847"/>
    </source>
</evidence>
<accession>A0A8I0AHY9</accession>
<proteinExistence type="predicted"/>
<protein>
    <recommendedName>
        <fullName evidence="3">Peptidase C39-like domain-containing protein</fullName>
    </recommendedName>
</protein>
<organism evidence="1 2">
    <name type="scientific">Blautia segnis</name>
    <dbReference type="NCBI Taxonomy" id="2763030"/>
    <lineage>
        <taxon>Bacteria</taxon>
        <taxon>Bacillati</taxon>
        <taxon>Bacillota</taxon>
        <taxon>Clostridia</taxon>
        <taxon>Lachnospirales</taxon>
        <taxon>Lachnospiraceae</taxon>
        <taxon>Blautia</taxon>
    </lineage>
</organism>
<sequence>MIKFLRRAVILLFIFVLGVAGSSLLLNSETTDDRSDMNDPVFPEVMVNFDGNYGNRMYGYAQPMQSDFTRDSVTPLDTSKELSLVVNPYDTKVTSLSYEIRTSDGSKVLENRKVKSLDKLDSYLATTIKISSDLLMNQEYSLQISLETNKGTAYYYTRVVSRSNVNASQYIKFVTSFYEKCMDKAAAEDLTSYLEPDNSRTTVNYTDVDINSTFAQISWGNLSPQIYRSGIPVVKDINETTASVSLEYQIAALDDNGNQEIYDVTEFYRMRYTETRIMLLDFKRSASQVFNENSIYISDKGLLLGVRDKNVEYMMNETAGVLAFVQEGDLWSYSPTDGKFSRIFSFRKENDGDFRDARYKHDIKIIRVEDNGDVDFVLYGYMNRGVREGYCGVCVYHYSNDQNVVEEKVFIPSTESYEFLKEDLGTLSYVSTDNSLFLLFAQKLYRVNISEGTSEVLDEGIHTDEFAVSETNAHAAWVIQKGESAGNIKEIDFETLETRTLAPSDGQSLVLSGFMNEDMVYGIVVDGDIVTDSNGHETTGIHTIRIEAFDGTLKKEYHQEGLYITNVTMGSTIMEFQLSQKTGSGYQAVDKDNILNNTKASANTVSVELVSSTRAGTQIRLSLDEAPEIQEPLVIYSKMKSVKDEYIALDTQVPDDNVYYVYAKGGLDSTYTDPAQAVLRADEQTGVVLNRAQQYVWERGNKKTKLTLNLDDIPEAMKSASLDVAVLQESLGDGGTVIDLSGCTLDSVLYEISAQRPVIAKTGDNTSVVIVGYDEYNTYLYDPVKGETYPYGMNDSTALFEAAGNIFISYIENPDF</sequence>
<dbReference type="Proteomes" id="UP000652847">
    <property type="component" value="Unassembled WGS sequence"/>
</dbReference>
<keyword evidence="2" id="KW-1185">Reference proteome</keyword>
<dbReference type="Gene3D" id="3.90.70.10">
    <property type="entry name" value="Cysteine proteinases"/>
    <property type="match status" value="1"/>
</dbReference>
<comment type="caution">
    <text evidence="1">The sequence shown here is derived from an EMBL/GenBank/DDBJ whole genome shotgun (WGS) entry which is preliminary data.</text>
</comment>
<dbReference type="EMBL" id="JACOOT010000017">
    <property type="protein sequence ID" value="MBC5651030.1"/>
    <property type="molecule type" value="Genomic_DNA"/>
</dbReference>
<dbReference type="SUPFAM" id="SSF82171">
    <property type="entry name" value="DPP6 N-terminal domain-like"/>
    <property type="match status" value="1"/>
</dbReference>
<dbReference type="AlphaFoldDB" id="A0A8I0AHY9"/>
<name>A0A8I0AHY9_9FIRM</name>
<evidence type="ECO:0008006" key="3">
    <source>
        <dbReference type="Google" id="ProtNLM"/>
    </source>
</evidence>